<dbReference type="Gene3D" id="2.60.40.10">
    <property type="entry name" value="Immunoglobulins"/>
    <property type="match status" value="1"/>
</dbReference>
<dbReference type="PANTHER" id="PTHR46680">
    <property type="entry name" value="NF-KAPPA-B INHIBITOR ALPHA"/>
    <property type="match status" value="1"/>
</dbReference>
<keyword evidence="4" id="KW-0175">Coiled coil</keyword>
<evidence type="ECO:0000313" key="7">
    <source>
        <dbReference type="EMBL" id="CAF0713312.1"/>
    </source>
</evidence>
<dbReference type="Proteomes" id="UP000663879">
    <property type="component" value="Unassembled WGS sequence"/>
</dbReference>
<dbReference type="AlphaFoldDB" id="A0A813M074"/>
<feature type="compositionally biased region" description="Polar residues" evidence="5">
    <location>
        <begin position="424"/>
        <end position="437"/>
    </location>
</feature>
<dbReference type="InterPro" id="IPR036770">
    <property type="entry name" value="Ankyrin_rpt-contain_sf"/>
</dbReference>
<dbReference type="SUPFAM" id="SSF48403">
    <property type="entry name" value="Ankyrin repeat"/>
    <property type="match status" value="1"/>
</dbReference>
<feature type="region of interest" description="Disordered" evidence="5">
    <location>
        <begin position="410"/>
        <end position="437"/>
    </location>
</feature>
<reference evidence="7" key="1">
    <citation type="submission" date="2021-02" db="EMBL/GenBank/DDBJ databases">
        <authorList>
            <person name="Nowell W R."/>
        </authorList>
    </citation>
    <scope>NUCLEOTIDE SEQUENCE</scope>
    <source>
        <strain evidence="7">Ploen Becks lab</strain>
    </source>
</reference>
<feature type="region of interest" description="Disordered" evidence="5">
    <location>
        <begin position="867"/>
        <end position="905"/>
    </location>
</feature>
<keyword evidence="2 3" id="KW-0040">ANK repeat</keyword>
<evidence type="ECO:0000256" key="1">
    <source>
        <dbReference type="ARBA" id="ARBA00022737"/>
    </source>
</evidence>
<dbReference type="Pfam" id="PF13637">
    <property type="entry name" value="Ank_4"/>
    <property type="match status" value="1"/>
</dbReference>
<proteinExistence type="predicted"/>
<dbReference type="GO" id="GO:0071356">
    <property type="term" value="P:cellular response to tumor necrosis factor"/>
    <property type="evidence" value="ECO:0007669"/>
    <property type="project" value="TreeGrafter"/>
</dbReference>
<evidence type="ECO:0000256" key="3">
    <source>
        <dbReference type="PROSITE-ProRule" id="PRU00023"/>
    </source>
</evidence>
<dbReference type="GO" id="GO:0005829">
    <property type="term" value="C:cytosol"/>
    <property type="evidence" value="ECO:0007669"/>
    <property type="project" value="TreeGrafter"/>
</dbReference>
<evidence type="ECO:0000256" key="4">
    <source>
        <dbReference type="SAM" id="Coils"/>
    </source>
</evidence>
<dbReference type="Pfam" id="PF16179">
    <property type="entry name" value="RHD_dimer"/>
    <property type="match status" value="1"/>
</dbReference>
<feature type="repeat" description="ANK" evidence="3">
    <location>
        <begin position="686"/>
        <end position="718"/>
    </location>
</feature>
<dbReference type="EMBL" id="CAJNOC010000082">
    <property type="protein sequence ID" value="CAF0713312.1"/>
    <property type="molecule type" value="Genomic_DNA"/>
</dbReference>
<evidence type="ECO:0000256" key="5">
    <source>
        <dbReference type="SAM" id="MobiDB-lite"/>
    </source>
</evidence>
<evidence type="ECO:0000259" key="6">
    <source>
        <dbReference type="Pfam" id="PF16179"/>
    </source>
</evidence>
<dbReference type="InterPro" id="IPR002110">
    <property type="entry name" value="Ankyrin_rpt"/>
</dbReference>
<keyword evidence="8" id="KW-1185">Reference proteome</keyword>
<feature type="coiled-coil region" evidence="4">
    <location>
        <begin position="367"/>
        <end position="394"/>
    </location>
</feature>
<evidence type="ECO:0000313" key="8">
    <source>
        <dbReference type="Proteomes" id="UP000663879"/>
    </source>
</evidence>
<keyword evidence="1" id="KW-0677">Repeat</keyword>
<dbReference type="InterPro" id="IPR013783">
    <property type="entry name" value="Ig-like_fold"/>
</dbReference>
<feature type="compositionally biased region" description="Polar residues" evidence="5">
    <location>
        <begin position="867"/>
        <end position="880"/>
    </location>
</feature>
<dbReference type="InterPro" id="IPR014756">
    <property type="entry name" value="Ig_E-set"/>
</dbReference>
<feature type="compositionally biased region" description="Polar residues" evidence="5">
    <location>
        <begin position="892"/>
        <end position="905"/>
    </location>
</feature>
<dbReference type="InterPro" id="IPR032397">
    <property type="entry name" value="RHD_dimer"/>
</dbReference>
<dbReference type="Gene3D" id="1.25.40.20">
    <property type="entry name" value="Ankyrin repeat-containing domain"/>
    <property type="match status" value="2"/>
</dbReference>
<dbReference type="InterPro" id="IPR051070">
    <property type="entry name" value="NF-kappa-B_inhibitor"/>
</dbReference>
<comment type="caution">
    <text evidence="7">The sequence shown here is derived from an EMBL/GenBank/DDBJ whole genome shotgun (WGS) entry which is preliminary data.</text>
</comment>
<feature type="coiled-coil region" evidence="4">
    <location>
        <begin position="748"/>
        <end position="775"/>
    </location>
</feature>
<dbReference type="Pfam" id="PF12796">
    <property type="entry name" value="Ank_2"/>
    <property type="match status" value="1"/>
</dbReference>
<feature type="repeat" description="ANK" evidence="3">
    <location>
        <begin position="505"/>
        <end position="537"/>
    </location>
</feature>
<accession>A0A813M074</accession>
<dbReference type="OrthoDB" id="10254686at2759"/>
<feature type="repeat" description="ANK" evidence="3">
    <location>
        <begin position="544"/>
        <end position="576"/>
    </location>
</feature>
<evidence type="ECO:0000256" key="2">
    <source>
        <dbReference type="ARBA" id="ARBA00023043"/>
    </source>
</evidence>
<feature type="compositionally biased region" description="Basic and acidic residues" evidence="5">
    <location>
        <begin position="410"/>
        <end position="423"/>
    </location>
</feature>
<dbReference type="SUPFAM" id="SSF81296">
    <property type="entry name" value="E set domains"/>
    <property type="match status" value="1"/>
</dbReference>
<feature type="domain" description="Rel homology dimerisation" evidence="6">
    <location>
        <begin position="243"/>
        <end position="351"/>
    </location>
</feature>
<gene>
    <name evidence="7" type="ORF">OXX778_LOCUS1319</name>
</gene>
<dbReference type="GO" id="GO:0051059">
    <property type="term" value="F:NF-kappaB binding"/>
    <property type="evidence" value="ECO:0007669"/>
    <property type="project" value="TreeGrafter"/>
</dbReference>
<protein>
    <recommendedName>
        <fullName evidence="6">Rel homology dimerisation domain-containing protein</fullName>
    </recommendedName>
</protein>
<dbReference type="PANTHER" id="PTHR46680:SF3">
    <property type="entry name" value="NF-KAPPA-B INHIBITOR CACTUS"/>
    <property type="match status" value="1"/>
</dbReference>
<dbReference type="PROSITE" id="PS50297">
    <property type="entry name" value="ANK_REP_REGION"/>
    <property type="match status" value="4"/>
</dbReference>
<feature type="repeat" description="ANK" evidence="3">
    <location>
        <begin position="577"/>
        <end position="599"/>
    </location>
</feature>
<dbReference type="SMART" id="SM00248">
    <property type="entry name" value="ANK"/>
    <property type="match status" value="6"/>
</dbReference>
<name>A0A813M074_9BILA</name>
<dbReference type="Pfam" id="PF00023">
    <property type="entry name" value="Ank"/>
    <property type="match status" value="2"/>
</dbReference>
<sequence>MSKKNERVLCPNLKIIKQPKTNIKYLKAYSYVDQEEIFDHSNVSFECRVENFDLELPDRELYLMVSISNTLENLSHLPNPNFLFCKNRSVRLLTHFLKPELDFYLFPIKKDDLKCSITDLRIVNKSHHQLMNIYENLVLTSLRDTYLNEIDNFDYLTQLEKLSEIVKEKVTYYENLLSSQIDKCRLKLQVLIYNKKEKKLENYLTESIYTDTIHDRYPINPKIKSDFNNLNTDTSITNLNNLRIIKSSRNTGSIKGGDEMMLLTTFFKEKDIEVEFFQINNTAEIGWRSFAKINRAQTHANCALVIQVPEFNGKIEKLEPKKDYYERIKVNYRLFRPSTKQYSENYTFYYVKDDAYDLKTILTKDLIEKKNNYLKNFEKKNSNLKRKQDEKIDSEIEMIVEEKKIKTFDNSPKENLENSETKVDTPSTTPTSPIQNLDLNKNQIGQEETKIQNPIVLKANLDNCISKMNALADRTGKALIKFAKTRSFVELLKTQRFLINAQDEDGNTPIHLSILNGNFDLLEIFIDVTLTIPYQNIINIRNYKSLTPLLIACYMGEIEACEFLLNANADLSLADYDGNNPIHIACMTKNLDLLKILIKYTDKQCNFGILNSINHEGYSPLHICVLKESYEMVRELLYCKDLRINIPDKRCGFTALHHAASNFNLYKIVDILIRNEKIDLNCKTYTGCTPLHLAVANKNYLNAIMLIRNGADTNIQNDFPIHFDYELVSMGFNKQMKLIEDDLKKKNLKLIVNKLAESKDKKRDYNEEVVKLSEEVRRVFSPEIDVTIEDENKTKTTTHNYDVFTYSLNDPWIQEILKNPNDIPKELIIKIACFEKLRKQLYNDHVLKKDQAEALMKTTLDVVKPSQMNNLQGNEKISQQESEESYREKKIISNQNDTSRMEIST</sequence>
<organism evidence="7 8">
    <name type="scientific">Brachionus calyciflorus</name>
    <dbReference type="NCBI Taxonomy" id="104777"/>
    <lineage>
        <taxon>Eukaryota</taxon>
        <taxon>Metazoa</taxon>
        <taxon>Spiralia</taxon>
        <taxon>Gnathifera</taxon>
        <taxon>Rotifera</taxon>
        <taxon>Eurotatoria</taxon>
        <taxon>Monogononta</taxon>
        <taxon>Pseudotrocha</taxon>
        <taxon>Ploima</taxon>
        <taxon>Brachionidae</taxon>
        <taxon>Brachionus</taxon>
    </lineage>
</organism>
<dbReference type="PROSITE" id="PS50088">
    <property type="entry name" value="ANK_REPEAT"/>
    <property type="match status" value="4"/>
</dbReference>